<organism evidence="3 4">
    <name type="scientific">Eiseniibacteriota bacterium</name>
    <dbReference type="NCBI Taxonomy" id="2212470"/>
    <lineage>
        <taxon>Bacteria</taxon>
        <taxon>Candidatus Eiseniibacteriota</taxon>
    </lineage>
</organism>
<comment type="caution">
    <text evidence="3">The sequence shown here is derived from an EMBL/GenBank/DDBJ whole genome shotgun (WGS) entry which is preliminary data.</text>
</comment>
<protein>
    <submittedName>
        <fullName evidence="3">3,4-dehydroadipyl-CoA semialdehyde dehydrogenase</fullName>
    </submittedName>
</protein>
<dbReference type="InterPro" id="IPR015590">
    <property type="entry name" value="Aldehyde_DH_dom"/>
</dbReference>
<dbReference type="EMBL" id="JAGQHS010000020">
    <property type="protein sequence ID" value="MCA9755313.1"/>
    <property type="molecule type" value="Genomic_DNA"/>
</dbReference>
<dbReference type="SUPFAM" id="SSF53720">
    <property type="entry name" value="ALDH-like"/>
    <property type="match status" value="1"/>
</dbReference>
<dbReference type="Gene3D" id="3.40.605.10">
    <property type="entry name" value="Aldehyde Dehydrogenase, Chain A, domain 1"/>
    <property type="match status" value="1"/>
</dbReference>
<dbReference type="Gene3D" id="3.40.309.10">
    <property type="entry name" value="Aldehyde Dehydrogenase, Chain A, domain 2"/>
    <property type="match status" value="1"/>
</dbReference>
<evidence type="ECO:0000259" key="2">
    <source>
        <dbReference type="Pfam" id="PF00171"/>
    </source>
</evidence>
<dbReference type="InterPro" id="IPR016162">
    <property type="entry name" value="Ald_DH_N"/>
</dbReference>
<dbReference type="GO" id="GO:0016620">
    <property type="term" value="F:oxidoreductase activity, acting on the aldehyde or oxo group of donors, NAD or NADP as acceptor"/>
    <property type="evidence" value="ECO:0007669"/>
    <property type="project" value="InterPro"/>
</dbReference>
<dbReference type="PANTHER" id="PTHR43111:SF1">
    <property type="entry name" value="ALDEHYDE DEHYDROGENASE B-RELATED"/>
    <property type="match status" value="1"/>
</dbReference>
<reference evidence="3" key="1">
    <citation type="submission" date="2020-04" db="EMBL/GenBank/DDBJ databases">
        <authorList>
            <person name="Zhang T."/>
        </authorList>
    </citation>
    <scope>NUCLEOTIDE SEQUENCE</scope>
    <source>
        <strain evidence="3">HKST-UBA02</strain>
    </source>
</reference>
<accession>A0A956NCB3</accession>
<proteinExistence type="predicted"/>
<reference evidence="3" key="2">
    <citation type="journal article" date="2021" name="Microbiome">
        <title>Successional dynamics and alternative stable states in a saline activated sludge microbial community over 9 years.</title>
        <authorList>
            <person name="Wang Y."/>
            <person name="Ye J."/>
            <person name="Ju F."/>
            <person name="Liu L."/>
            <person name="Boyd J.A."/>
            <person name="Deng Y."/>
            <person name="Parks D.H."/>
            <person name="Jiang X."/>
            <person name="Yin X."/>
            <person name="Woodcroft B.J."/>
            <person name="Tyson G.W."/>
            <person name="Hugenholtz P."/>
            <person name="Polz M.F."/>
            <person name="Zhang T."/>
        </authorList>
    </citation>
    <scope>NUCLEOTIDE SEQUENCE</scope>
    <source>
        <strain evidence="3">HKST-UBA02</strain>
    </source>
</reference>
<dbReference type="Proteomes" id="UP000739538">
    <property type="component" value="Unassembled WGS sequence"/>
</dbReference>
<dbReference type="AlphaFoldDB" id="A0A956NCB3"/>
<evidence type="ECO:0000256" key="1">
    <source>
        <dbReference type="ARBA" id="ARBA00023002"/>
    </source>
</evidence>
<dbReference type="InterPro" id="IPR016163">
    <property type="entry name" value="Ald_DH_C"/>
</dbReference>
<keyword evidence="1" id="KW-0560">Oxidoreductase</keyword>
<dbReference type="PANTHER" id="PTHR43111">
    <property type="entry name" value="ALDEHYDE DEHYDROGENASE B-RELATED"/>
    <property type="match status" value="1"/>
</dbReference>
<evidence type="ECO:0000313" key="3">
    <source>
        <dbReference type="EMBL" id="MCA9755313.1"/>
    </source>
</evidence>
<dbReference type="NCBIfam" id="NF008868">
    <property type="entry name" value="PRK11903.1"/>
    <property type="match status" value="1"/>
</dbReference>
<dbReference type="Pfam" id="PF00171">
    <property type="entry name" value="Aldedh"/>
    <property type="match status" value="1"/>
</dbReference>
<evidence type="ECO:0000313" key="4">
    <source>
        <dbReference type="Proteomes" id="UP000739538"/>
    </source>
</evidence>
<gene>
    <name evidence="3" type="ORF">KDA27_05880</name>
</gene>
<sequence>MVTLESYVSGAWFRASSGFRPLIDPSTEAEIAQASSEGVDMGAACRFARDVGGPALRDLTMAERGGLLSAMSKALAEVREELLDLSVESTGVTRRDAKFDIDGATGTLAFYSHLSKSLGDARVLHDGSGDALGRSARFYGQHVFVPRHGVAVLIDAFNFPAWGFAEKLACAFLAGMPVLIKPATSTAWVTERCVRILVDAGVTPPGTLSFIAGSAGDLLSHLGPQDVLAFTGSASTGLDLRSHERILSQSVRVNVEADSLNAAVLAPDVAAGSDTYSLFFREVVREMTQKSGQKCTAVRRILVPQDRLSEVRDELASRLGDVVVGNPREEAVTMGPLTTADQLADTLEGISLVVQSGAEVVCGGAERVQGRGAPDGKGYYVDATLLSVSSAEQVPAVHSREIFGPVATLVPYDGSAEAAAGIVALGQGSLVTSLYSDDEDWVGRLLPTAAAWNGRLYLASKKMAEQAPGSGLVLPLSKHGGPGRAGGGEELGGLRGVQLYMNRVALQGSKTMIDRLVGKPSDES</sequence>
<name>A0A956NCB3_UNCEI</name>
<feature type="domain" description="Aldehyde dehydrogenase" evidence="2">
    <location>
        <begin position="14"/>
        <end position="420"/>
    </location>
</feature>
<dbReference type="InterPro" id="IPR016161">
    <property type="entry name" value="Ald_DH/histidinol_DH"/>
</dbReference>